<proteinExistence type="inferred from homology"/>
<dbReference type="SUPFAM" id="SSF161098">
    <property type="entry name" value="MetI-like"/>
    <property type="match status" value="1"/>
</dbReference>
<dbReference type="PANTHER" id="PTHR30151:SF19">
    <property type="entry name" value="ABC TRANSPORTER PERMEASE"/>
    <property type="match status" value="1"/>
</dbReference>
<keyword evidence="6 7" id="KW-0472">Membrane</keyword>
<dbReference type="PROSITE" id="PS50928">
    <property type="entry name" value="ABC_TM1"/>
    <property type="match status" value="1"/>
</dbReference>
<feature type="transmembrane region" description="Helical" evidence="7">
    <location>
        <begin position="106"/>
        <end position="131"/>
    </location>
</feature>
<feature type="transmembrane region" description="Helical" evidence="7">
    <location>
        <begin position="55"/>
        <end position="76"/>
    </location>
</feature>
<dbReference type="CDD" id="cd06261">
    <property type="entry name" value="TM_PBP2"/>
    <property type="match status" value="1"/>
</dbReference>
<feature type="region of interest" description="Disordered" evidence="8">
    <location>
        <begin position="1"/>
        <end position="24"/>
    </location>
</feature>
<evidence type="ECO:0000256" key="3">
    <source>
        <dbReference type="ARBA" id="ARBA00022475"/>
    </source>
</evidence>
<keyword evidence="2 7" id="KW-0813">Transport</keyword>
<feature type="transmembrane region" description="Helical" evidence="7">
    <location>
        <begin position="211"/>
        <end position="241"/>
    </location>
</feature>
<evidence type="ECO:0000256" key="8">
    <source>
        <dbReference type="SAM" id="MobiDB-lite"/>
    </source>
</evidence>
<feature type="transmembrane region" description="Helical" evidence="7">
    <location>
        <begin position="171"/>
        <end position="190"/>
    </location>
</feature>
<dbReference type="PANTHER" id="PTHR30151">
    <property type="entry name" value="ALKANE SULFONATE ABC TRANSPORTER-RELATED, MEMBRANE SUBUNIT"/>
    <property type="match status" value="1"/>
</dbReference>
<reference evidence="10" key="1">
    <citation type="submission" date="2019-12" db="EMBL/GenBank/DDBJ databases">
        <authorList>
            <person name="Cremers G."/>
        </authorList>
    </citation>
    <scope>NUCLEOTIDE SEQUENCE</scope>
    <source>
        <strain evidence="10">Mbul1</strain>
    </source>
</reference>
<keyword evidence="3" id="KW-1003">Cell membrane</keyword>
<dbReference type="AlphaFoldDB" id="A0A679JDH7"/>
<evidence type="ECO:0000256" key="2">
    <source>
        <dbReference type="ARBA" id="ARBA00022448"/>
    </source>
</evidence>
<comment type="similarity">
    <text evidence="7">Belongs to the binding-protein-dependent transport system permease family.</text>
</comment>
<evidence type="ECO:0000256" key="6">
    <source>
        <dbReference type="ARBA" id="ARBA00023136"/>
    </source>
</evidence>
<feature type="transmembrane region" description="Helical" evidence="7">
    <location>
        <begin position="266"/>
        <end position="285"/>
    </location>
</feature>
<protein>
    <submittedName>
        <fullName evidence="10">Aliphatic sulfonates transport permease protein SsuC</fullName>
    </submittedName>
</protein>
<dbReference type="GO" id="GO:0055085">
    <property type="term" value="P:transmembrane transport"/>
    <property type="evidence" value="ECO:0007669"/>
    <property type="project" value="InterPro"/>
</dbReference>
<dbReference type="InterPro" id="IPR000515">
    <property type="entry name" value="MetI-like"/>
</dbReference>
<accession>A0A679JDH7</accession>
<gene>
    <name evidence="10" type="primary">ssuC_5</name>
    <name evidence="10" type="ORF">MBUL_03382</name>
</gene>
<keyword evidence="4 7" id="KW-0812">Transmembrane</keyword>
<evidence type="ECO:0000313" key="10">
    <source>
        <dbReference type="EMBL" id="CAA2105822.1"/>
    </source>
</evidence>
<name>A0A679JDH7_9HYPH</name>
<organism evidence="10">
    <name type="scientific">Methylobacterium bullatum</name>
    <dbReference type="NCBI Taxonomy" id="570505"/>
    <lineage>
        <taxon>Bacteria</taxon>
        <taxon>Pseudomonadati</taxon>
        <taxon>Pseudomonadota</taxon>
        <taxon>Alphaproteobacteria</taxon>
        <taxon>Hyphomicrobiales</taxon>
        <taxon>Methylobacteriaceae</taxon>
        <taxon>Methylobacterium</taxon>
    </lineage>
</organism>
<sequence length="306" mass="32807">MATQTLKTSEVLQTSQNPKSSSAASVRLAKKPVARLRAKPGAFARAADTTLGRGVIQLLAVAVFFLAWEIAVRAGWLTEFLVGAPSGIWRVFLASMLDGSLPVDTWYTVIEAIIGFLIGTLLGSLAGLGLWYSAFVARLVEPFIVAINSVPKIALAPIVILWFGTGFVSKVALAVSLTALVALIAAYQAARDADPDLQALLASMGASKNRIFKSVIVPSTLPAIIGMFRINIGFALVGAVVGEFISSQRGLGHLIYSASSLYDLNTVWVGLFVLMFVGFLLYHVIDFAERRILPWRQINTAGQVQV</sequence>
<evidence type="ECO:0000256" key="5">
    <source>
        <dbReference type="ARBA" id="ARBA00022989"/>
    </source>
</evidence>
<dbReference type="InterPro" id="IPR035906">
    <property type="entry name" value="MetI-like_sf"/>
</dbReference>
<evidence type="ECO:0000256" key="4">
    <source>
        <dbReference type="ARBA" id="ARBA00022692"/>
    </source>
</evidence>
<keyword evidence="5 7" id="KW-1133">Transmembrane helix</keyword>
<comment type="subcellular location">
    <subcellularLocation>
        <location evidence="1 7">Cell membrane</location>
        <topology evidence="1 7">Multi-pass membrane protein</topology>
    </subcellularLocation>
</comment>
<dbReference type="GO" id="GO:0005886">
    <property type="term" value="C:plasma membrane"/>
    <property type="evidence" value="ECO:0007669"/>
    <property type="project" value="UniProtKB-SubCell"/>
</dbReference>
<feature type="domain" description="ABC transmembrane type-1" evidence="9">
    <location>
        <begin position="105"/>
        <end position="285"/>
    </location>
</feature>
<dbReference type="EMBL" id="LR743504">
    <property type="protein sequence ID" value="CAA2105822.1"/>
    <property type="molecule type" value="Genomic_DNA"/>
</dbReference>
<evidence type="ECO:0000259" key="9">
    <source>
        <dbReference type="PROSITE" id="PS50928"/>
    </source>
</evidence>
<feature type="transmembrane region" description="Helical" evidence="7">
    <location>
        <begin position="143"/>
        <end position="165"/>
    </location>
</feature>
<evidence type="ECO:0000256" key="7">
    <source>
        <dbReference type="RuleBase" id="RU363032"/>
    </source>
</evidence>
<dbReference type="Pfam" id="PF00528">
    <property type="entry name" value="BPD_transp_1"/>
    <property type="match status" value="1"/>
</dbReference>
<dbReference type="Gene3D" id="1.10.3720.10">
    <property type="entry name" value="MetI-like"/>
    <property type="match status" value="1"/>
</dbReference>
<evidence type="ECO:0000256" key="1">
    <source>
        <dbReference type="ARBA" id="ARBA00004651"/>
    </source>
</evidence>